<dbReference type="GO" id="GO:0015074">
    <property type="term" value="P:DNA integration"/>
    <property type="evidence" value="ECO:0007669"/>
    <property type="project" value="InterPro"/>
</dbReference>
<dbReference type="Gene3D" id="1.10.443.10">
    <property type="entry name" value="Intergrase catalytic core"/>
    <property type="match status" value="1"/>
</dbReference>
<evidence type="ECO:0000313" key="9">
    <source>
        <dbReference type="Proteomes" id="UP000260862"/>
    </source>
</evidence>
<evidence type="ECO:0000259" key="4">
    <source>
        <dbReference type="PROSITE" id="PS51898"/>
    </source>
</evidence>
<dbReference type="Gene3D" id="1.10.150.130">
    <property type="match status" value="1"/>
</dbReference>
<keyword evidence="2" id="KW-0238">DNA-binding</keyword>
<dbReference type="EMBL" id="QRJS01000025">
    <property type="protein sequence ID" value="RHH43049.1"/>
    <property type="molecule type" value="Genomic_DNA"/>
</dbReference>
<dbReference type="Proteomes" id="UP000284998">
    <property type="component" value="Unassembled WGS sequence"/>
</dbReference>
<evidence type="ECO:0000256" key="1">
    <source>
        <dbReference type="ARBA" id="ARBA00008857"/>
    </source>
</evidence>
<gene>
    <name evidence="7" type="ORF">DW204_10285</name>
    <name evidence="6" type="ORF">DXC17_05190</name>
    <name evidence="5" type="ORF">DXD04_05895</name>
</gene>
<evidence type="ECO:0000313" key="7">
    <source>
        <dbReference type="EMBL" id="RHH43049.1"/>
    </source>
</evidence>
<feature type="domain" description="Tyr recombinase" evidence="4">
    <location>
        <begin position="218"/>
        <end position="393"/>
    </location>
</feature>
<dbReference type="PROSITE" id="PS51898">
    <property type="entry name" value="TYR_RECOMBINASE"/>
    <property type="match status" value="1"/>
</dbReference>
<evidence type="ECO:0000256" key="3">
    <source>
        <dbReference type="ARBA" id="ARBA00023172"/>
    </source>
</evidence>
<dbReference type="RefSeq" id="WP_117671701.1">
    <property type="nucleotide sequence ID" value="NZ_CABOGR010000009.1"/>
</dbReference>
<organism evidence="6 8">
    <name type="scientific">Phocaeicola plebeius</name>
    <dbReference type="NCBI Taxonomy" id="310297"/>
    <lineage>
        <taxon>Bacteria</taxon>
        <taxon>Pseudomonadati</taxon>
        <taxon>Bacteroidota</taxon>
        <taxon>Bacteroidia</taxon>
        <taxon>Bacteroidales</taxon>
        <taxon>Bacteroidaceae</taxon>
        <taxon>Phocaeicola</taxon>
    </lineage>
</organism>
<dbReference type="GO" id="GO:0003677">
    <property type="term" value="F:DNA binding"/>
    <property type="evidence" value="ECO:0007669"/>
    <property type="project" value="UniProtKB-KW"/>
</dbReference>
<dbReference type="PANTHER" id="PTHR30349:SF64">
    <property type="entry name" value="PROPHAGE INTEGRASE INTD-RELATED"/>
    <property type="match status" value="1"/>
</dbReference>
<evidence type="ECO:0000313" key="6">
    <source>
        <dbReference type="EMBL" id="RGM41422.1"/>
    </source>
</evidence>
<dbReference type="AlphaFoldDB" id="A0A3E4WGX6"/>
<reference evidence="8 9" key="1">
    <citation type="submission" date="2018-08" db="EMBL/GenBank/DDBJ databases">
        <title>A genome reference for cultivated species of the human gut microbiota.</title>
        <authorList>
            <person name="Zou Y."/>
            <person name="Xue W."/>
            <person name="Luo G."/>
        </authorList>
    </citation>
    <scope>NUCLEOTIDE SEQUENCE [LARGE SCALE GENOMIC DNA]</scope>
    <source>
        <strain evidence="7 10">AM17-44</strain>
        <strain evidence="6 8">OM08-14</strain>
        <strain evidence="5 9">TF10-3AC</strain>
    </source>
</reference>
<dbReference type="SUPFAM" id="SSF56349">
    <property type="entry name" value="DNA breaking-rejoining enzymes"/>
    <property type="match status" value="1"/>
</dbReference>
<evidence type="ECO:0000313" key="10">
    <source>
        <dbReference type="Proteomes" id="UP000284998"/>
    </source>
</evidence>
<accession>A0A3E4WGX6</accession>
<dbReference type="EMBL" id="QSQT01000009">
    <property type="protein sequence ID" value="RGK56592.1"/>
    <property type="molecule type" value="Genomic_DNA"/>
</dbReference>
<dbReference type="InterPro" id="IPR011010">
    <property type="entry name" value="DNA_brk_join_enz"/>
</dbReference>
<dbReference type="PANTHER" id="PTHR30349">
    <property type="entry name" value="PHAGE INTEGRASE-RELATED"/>
    <property type="match status" value="1"/>
</dbReference>
<dbReference type="Pfam" id="PF17293">
    <property type="entry name" value="Arm-DNA-bind_5"/>
    <property type="match status" value="1"/>
</dbReference>
<dbReference type="InterPro" id="IPR010998">
    <property type="entry name" value="Integrase_recombinase_N"/>
</dbReference>
<dbReference type="InterPro" id="IPR025269">
    <property type="entry name" value="SAM-like_dom"/>
</dbReference>
<keyword evidence="3" id="KW-0233">DNA recombination</keyword>
<keyword evidence="9" id="KW-1185">Reference proteome</keyword>
<evidence type="ECO:0000313" key="5">
    <source>
        <dbReference type="EMBL" id="RGK56592.1"/>
    </source>
</evidence>
<comment type="similarity">
    <text evidence="1">Belongs to the 'phage' integrase family.</text>
</comment>
<dbReference type="Proteomes" id="UP000260862">
    <property type="component" value="Unassembled WGS sequence"/>
</dbReference>
<dbReference type="Proteomes" id="UP000260780">
    <property type="component" value="Unassembled WGS sequence"/>
</dbReference>
<dbReference type="InterPro" id="IPR002104">
    <property type="entry name" value="Integrase_catalytic"/>
</dbReference>
<dbReference type="InterPro" id="IPR013762">
    <property type="entry name" value="Integrase-like_cat_sf"/>
</dbReference>
<dbReference type="Pfam" id="PF00589">
    <property type="entry name" value="Phage_integrase"/>
    <property type="match status" value="1"/>
</dbReference>
<dbReference type="Pfam" id="PF13102">
    <property type="entry name" value="Phage_int_SAM_5"/>
    <property type="match status" value="1"/>
</dbReference>
<comment type="caution">
    <text evidence="6">The sequence shown here is derived from an EMBL/GenBank/DDBJ whole genome shotgun (WGS) entry which is preliminary data.</text>
</comment>
<evidence type="ECO:0000313" key="8">
    <source>
        <dbReference type="Proteomes" id="UP000260780"/>
    </source>
</evidence>
<sequence>MVSILFFIKRKKLLKDGTASIFVRVTFNRLSAEVTTGRSVMPSHWVATKGRAKGNTLVNKQTNSFLDQMEYTLHDLTLQIQREGKQVSAKEILDRYKYLNAPKPKTGILALYAEHNQELKELVDISVALATYKRHETSLKLFHEFLLYKYQVEDVDISEIDVEMLQKYQHYLMTVRHNSNNTTVKYIRNLGKILKLAVSRKLITASPTEELKLKMEPVDKGFLTQEELTRLANKDFNIVRLEQVRDVFLFCCYTGLAYIDVYSLSINDITEENGRLWIRKSRYKTNVMYHVPILKPAKEILDKYASLSHKEGKLLPVLSNQKMNAYLKEIAGIVGISKDLTTHLARHTFATTVTLANQVSIENVSKMLGHSSIRMTQHYARVLDASIEHEMLNVEKCYE</sequence>
<dbReference type="EMBL" id="QSTF01000008">
    <property type="protein sequence ID" value="RGM41422.1"/>
    <property type="molecule type" value="Genomic_DNA"/>
</dbReference>
<dbReference type="InterPro" id="IPR050090">
    <property type="entry name" value="Tyrosine_recombinase_XerCD"/>
</dbReference>
<dbReference type="CDD" id="cd01185">
    <property type="entry name" value="INTN1_C_like"/>
    <property type="match status" value="1"/>
</dbReference>
<name>A0A3E4WGX6_9BACT</name>
<evidence type="ECO:0000256" key="2">
    <source>
        <dbReference type="ARBA" id="ARBA00023125"/>
    </source>
</evidence>
<protein>
    <submittedName>
        <fullName evidence="6">Site-specific integrase</fullName>
    </submittedName>
</protein>
<dbReference type="InterPro" id="IPR035386">
    <property type="entry name" value="Arm-DNA-bind_5"/>
</dbReference>
<dbReference type="GO" id="GO:0006310">
    <property type="term" value="P:DNA recombination"/>
    <property type="evidence" value="ECO:0007669"/>
    <property type="project" value="UniProtKB-KW"/>
</dbReference>
<proteinExistence type="inferred from homology"/>